<evidence type="ECO:0000313" key="1">
    <source>
        <dbReference type="EMBL" id="CAD6493120.1"/>
    </source>
</evidence>
<reference evidence="1" key="1">
    <citation type="submission" date="2020-10" db="EMBL/GenBank/DDBJ databases">
        <authorList>
            <person name="Hahn C.J."/>
            <person name="Laso-Perez R."/>
            <person name="Vulcano F."/>
            <person name="Vaziourakis K.-M."/>
            <person name="Stokke R."/>
            <person name="Steen I.H."/>
            <person name="Teske A."/>
            <person name="Boetius A."/>
            <person name="Liebeke M."/>
            <person name="Amann R."/>
            <person name="Knittel K."/>
        </authorList>
    </citation>
    <scope>NUCLEOTIDE SEQUENCE</scope>
    <source>
        <strain evidence="1">Gfbio:e3339647-f889-4370-9287-4fb5cb688e4c:AG392D22_GoMArc1</strain>
    </source>
</reference>
<dbReference type="AlphaFoldDB" id="A0A811TBL4"/>
<proteinExistence type="predicted"/>
<accession>A0A811TBL4</accession>
<dbReference type="EMBL" id="CAJHIS010000009">
    <property type="protein sequence ID" value="CAD6493120.1"/>
    <property type="molecule type" value="Genomic_DNA"/>
</dbReference>
<gene>
    <name evidence="1" type="ORF">EMLJLAPB_00449</name>
</gene>
<protein>
    <submittedName>
        <fullName evidence="1">Uncharacterized protein</fullName>
    </submittedName>
</protein>
<sequence>MLDSVAKDDDLYIHAIKLTCSIEPQKEDLGRIIELVKKGKFNQNDLRAFAYGGTLKHLSPEDVITFCEDIIGLGTDGIFPALEVLFMYTFQDDEKFKLCRNEFQRILEIPGILCELEPTSTRDAHHFEESVNRLLNYEEMNNEFAINISKEIVRAFTQEKFMVGLISDLEPVIRILLSKYRDVTWHIFSDALLSDDRSSYVDTLFRPDNSAKYYSEGVLSELSEDFLIQWCNENIEKAPVILAELVPLFIKDDETHSFHPIAKSLIYTFGNRPDVQSAIDSNMWSFLSFGSRTPYYEKQIEAIEKLETDNNPKLSMWCAKMIKELNERIDYEKGREEERKIGIR</sequence>
<organism evidence="1 2">
    <name type="scientific">Candidatus Argoarchaeum ethanivorans</name>
    <dbReference type="NCBI Taxonomy" id="2608793"/>
    <lineage>
        <taxon>Archaea</taxon>
        <taxon>Methanobacteriati</taxon>
        <taxon>Methanobacteriota</taxon>
        <taxon>Stenosarchaea group</taxon>
        <taxon>Methanomicrobia</taxon>
        <taxon>Methanosarcinales</taxon>
        <taxon>Methanosarcinales incertae sedis</taxon>
        <taxon>GOM Arc I cluster</taxon>
        <taxon>Candidatus Argoarchaeum</taxon>
    </lineage>
</organism>
<name>A0A811TBL4_9EURY</name>
<dbReference type="Proteomes" id="UP000634805">
    <property type="component" value="Unassembled WGS sequence"/>
</dbReference>
<evidence type="ECO:0000313" key="2">
    <source>
        <dbReference type="Proteomes" id="UP000634805"/>
    </source>
</evidence>
<comment type="caution">
    <text evidence="1">The sequence shown here is derived from an EMBL/GenBank/DDBJ whole genome shotgun (WGS) entry which is preliminary data.</text>
</comment>